<evidence type="ECO:0008006" key="5">
    <source>
        <dbReference type="Google" id="ProtNLM"/>
    </source>
</evidence>
<protein>
    <recommendedName>
        <fullName evidence="5">Endosome-associated-trafficking regulator 1</fullName>
    </recommendedName>
</protein>
<keyword evidence="4" id="KW-1185">Reference proteome</keyword>
<feature type="region of interest" description="Disordered" evidence="2">
    <location>
        <begin position="361"/>
        <end position="389"/>
    </location>
</feature>
<dbReference type="EMBL" id="JBBCAQ010000003">
    <property type="protein sequence ID" value="KAK7604444.1"/>
    <property type="molecule type" value="Genomic_DNA"/>
</dbReference>
<name>A0AAN9YAN8_9HEMI</name>
<dbReference type="Proteomes" id="UP001367676">
    <property type="component" value="Unassembled WGS sequence"/>
</dbReference>
<evidence type="ECO:0000256" key="1">
    <source>
        <dbReference type="SAM" id="Coils"/>
    </source>
</evidence>
<sequence length="389" mass="43318">MAERNENSEHNSSRTNNNEDDVNHFEYPPNVVRFDPDIGLGNQQSARKRRSSGGHPRREESSISFRHFLQSEAGHSSNTTYPDLYSCSRQEGPLVDGSIVDPESPDLPDFVQDHLALENTYFNDGTNLKSVNVHNLPDFAPCLLRDENSEPHLYQRPDREPQANASSSLPFDLTTPANVLPNACNLRSSANIEPATSGSGRLPDFLSDGHVLAPTDTRHREVRVAASENNIELETTERHNLVSMLRHENERLRDELSVLQSVLTKKDDRIKELEDLVTALEISKLQMSTDAITQTSNEMCASQKASGTELATASSRDVPQRITKQPPNSILAERMQKYTSSSEQLLRELLKLHVQMQQDIIQNDKSGSSAKRNSDDDTDDAACGSTSTV</sequence>
<organism evidence="3 4">
    <name type="scientific">Parthenolecanium corni</name>
    <dbReference type="NCBI Taxonomy" id="536013"/>
    <lineage>
        <taxon>Eukaryota</taxon>
        <taxon>Metazoa</taxon>
        <taxon>Ecdysozoa</taxon>
        <taxon>Arthropoda</taxon>
        <taxon>Hexapoda</taxon>
        <taxon>Insecta</taxon>
        <taxon>Pterygota</taxon>
        <taxon>Neoptera</taxon>
        <taxon>Paraneoptera</taxon>
        <taxon>Hemiptera</taxon>
        <taxon>Sternorrhyncha</taxon>
        <taxon>Coccoidea</taxon>
        <taxon>Coccidae</taxon>
        <taxon>Parthenolecanium</taxon>
    </lineage>
</organism>
<gene>
    <name evidence="3" type="ORF">V9T40_005630</name>
</gene>
<evidence type="ECO:0000313" key="3">
    <source>
        <dbReference type="EMBL" id="KAK7604444.1"/>
    </source>
</evidence>
<accession>A0AAN9YAN8</accession>
<dbReference type="AlphaFoldDB" id="A0AAN9YAN8"/>
<proteinExistence type="predicted"/>
<evidence type="ECO:0000313" key="4">
    <source>
        <dbReference type="Proteomes" id="UP001367676"/>
    </source>
</evidence>
<keyword evidence="1" id="KW-0175">Coiled coil</keyword>
<reference evidence="3 4" key="1">
    <citation type="submission" date="2024-03" db="EMBL/GenBank/DDBJ databases">
        <title>Adaptation during the transition from Ophiocordyceps entomopathogen to insect associate is accompanied by gene loss and intensified selection.</title>
        <authorList>
            <person name="Ward C.M."/>
            <person name="Onetto C.A."/>
            <person name="Borneman A.R."/>
        </authorList>
    </citation>
    <scope>NUCLEOTIDE SEQUENCE [LARGE SCALE GENOMIC DNA]</scope>
    <source>
        <strain evidence="3">AWRI1</strain>
        <tissue evidence="3">Single Adult Female</tissue>
    </source>
</reference>
<feature type="region of interest" description="Disordered" evidence="2">
    <location>
        <begin position="303"/>
        <end position="328"/>
    </location>
</feature>
<evidence type="ECO:0000256" key="2">
    <source>
        <dbReference type="SAM" id="MobiDB-lite"/>
    </source>
</evidence>
<feature type="coiled-coil region" evidence="1">
    <location>
        <begin position="242"/>
        <end position="283"/>
    </location>
</feature>
<feature type="compositionally biased region" description="Polar residues" evidence="2">
    <location>
        <begin position="361"/>
        <end position="371"/>
    </location>
</feature>
<feature type="region of interest" description="Disordered" evidence="2">
    <location>
        <begin position="1"/>
        <end position="62"/>
    </location>
</feature>
<feature type="compositionally biased region" description="Basic and acidic residues" evidence="2">
    <location>
        <begin position="1"/>
        <end position="12"/>
    </location>
</feature>
<comment type="caution">
    <text evidence="3">The sequence shown here is derived from an EMBL/GenBank/DDBJ whole genome shotgun (WGS) entry which is preliminary data.</text>
</comment>